<comment type="similarity">
    <text evidence="1">Belongs to the GSP E family.</text>
</comment>
<dbReference type="InterPro" id="IPR003593">
    <property type="entry name" value="AAA+_ATPase"/>
</dbReference>
<reference evidence="5 6" key="1">
    <citation type="journal article" date="2015" name="Nature">
        <title>rRNA introns, odd ribosomes, and small enigmatic genomes across a large radiation of phyla.</title>
        <authorList>
            <person name="Brown C.T."/>
            <person name="Hug L.A."/>
            <person name="Thomas B.C."/>
            <person name="Sharon I."/>
            <person name="Castelle C.J."/>
            <person name="Singh A."/>
            <person name="Wilkins M.J."/>
            <person name="Williams K.H."/>
            <person name="Banfield J.F."/>
        </authorList>
    </citation>
    <scope>NUCLEOTIDE SEQUENCE [LARGE SCALE GENOMIC DNA]</scope>
</reference>
<evidence type="ECO:0000313" key="5">
    <source>
        <dbReference type="EMBL" id="KKQ27672.1"/>
    </source>
</evidence>
<keyword evidence="2" id="KW-0547">Nucleotide-binding</keyword>
<dbReference type="PANTHER" id="PTHR30258">
    <property type="entry name" value="TYPE II SECRETION SYSTEM PROTEIN GSPE-RELATED"/>
    <property type="match status" value="1"/>
</dbReference>
<evidence type="ECO:0000256" key="3">
    <source>
        <dbReference type="ARBA" id="ARBA00022840"/>
    </source>
</evidence>
<dbReference type="SMART" id="SM00382">
    <property type="entry name" value="AAA"/>
    <property type="match status" value="1"/>
</dbReference>
<dbReference type="FunFam" id="3.40.50.300:FF:000398">
    <property type="entry name" value="Type IV pilus assembly ATPase PilB"/>
    <property type="match status" value="1"/>
</dbReference>
<dbReference type="GO" id="GO:0005524">
    <property type="term" value="F:ATP binding"/>
    <property type="evidence" value="ECO:0007669"/>
    <property type="project" value="UniProtKB-KW"/>
</dbReference>
<evidence type="ECO:0000313" key="6">
    <source>
        <dbReference type="Proteomes" id="UP000034849"/>
    </source>
</evidence>
<evidence type="ECO:0000259" key="4">
    <source>
        <dbReference type="SMART" id="SM00382"/>
    </source>
</evidence>
<dbReference type="InterPro" id="IPR037257">
    <property type="entry name" value="T2SS_E_N_sf"/>
</dbReference>
<dbReference type="SUPFAM" id="SSF52540">
    <property type="entry name" value="P-loop containing nucleoside triphosphate hydrolases"/>
    <property type="match status" value="1"/>
</dbReference>
<sequence>MVERLTDEKIKKILVGETYLSEKDIKEVEEGMQETGMGLAEYLVEGGFITKDILGQALAEYYNTVYVNLSREKIDQDLLQKVPELIARSKGAVAFSADAKGIKVAMLNPGDIDTIHVLEKLLGNNIEPLFMTVQDFEEAMSNYKLGLKDEFTRILVDLQKFGLNKEKSDDVVVSMVDTLLKYGHQNRASDIHIEPYNEKLMVRFRIDGIMHDVLEIPKEFSEVVLTRIKILSKMRTDEHRAAQDGKLRFKSESETVDVRVSVVPTTLGENVVMRILSARSRSFGLSDLGLADSEMKKVQKAIKHPHGMFLVTGPTGSGKTTTLYAILKLLNRRDVNIATIEDPVEYDMEGITQIQVNVKTNLTFANGLRSIVRQDPNVIMVGEIRDQETADIAVNSALTGHLVLSTLHTNDAATTLPRLLDMDVEPFLVASTVNVAIAQRLVRKICSRCRTSYEMSEAEKKSLDFDSHVKEIFNKKAGKKLEKLRLYKGAGCDVCNKTGFKGRVGVFEILEMSEEIKNLVLEHASSQQIMETAKTQGMVTMLEDGIDKVLNGVTTLEEVLRVTRE</sequence>
<dbReference type="Pfam" id="PF05157">
    <property type="entry name" value="MshEN"/>
    <property type="match status" value="1"/>
</dbReference>
<dbReference type="PATRIC" id="fig|1619046.3.peg.520"/>
<dbReference type="InterPro" id="IPR027417">
    <property type="entry name" value="P-loop_NTPase"/>
</dbReference>
<protein>
    <submittedName>
        <fullName evidence="5">Type IV pilus assembly protein PilB</fullName>
    </submittedName>
</protein>
<dbReference type="AlphaFoldDB" id="A0A0G0GCI7"/>
<evidence type="ECO:0000256" key="2">
    <source>
        <dbReference type="ARBA" id="ARBA00022741"/>
    </source>
</evidence>
<dbReference type="PANTHER" id="PTHR30258:SF3">
    <property type="entry name" value="SLL1921 PROTEIN"/>
    <property type="match status" value="1"/>
</dbReference>
<evidence type="ECO:0000256" key="1">
    <source>
        <dbReference type="ARBA" id="ARBA00006611"/>
    </source>
</evidence>
<dbReference type="STRING" id="1619046.US42_C0007G0063"/>
<dbReference type="Pfam" id="PF00437">
    <property type="entry name" value="T2SSE"/>
    <property type="match status" value="1"/>
</dbReference>
<dbReference type="InterPro" id="IPR007831">
    <property type="entry name" value="T2SS_GspE_N"/>
</dbReference>
<proteinExistence type="inferred from homology"/>
<dbReference type="Gene3D" id="3.30.300.160">
    <property type="entry name" value="Type II secretion system, protein E, N-terminal domain"/>
    <property type="match status" value="1"/>
</dbReference>
<accession>A0A0G0GCI7</accession>
<organism evidence="5 6">
    <name type="scientific">Candidatus Magasanikbacteria bacterium GW2011_GWC2_37_14</name>
    <dbReference type="NCBI Taxonomy" id="1619046"/>
    <lineage>
        <taxon>Bacteria</taxon>
        <taxon>Candidatus Magasanikiibacteriota</taxon>
    </lineage>
</organism>
<dbReference type="GO" id="GO:0005886">
    <property type="term" value="C:plasma membrane"/>
    <property type="evidence" value="ECO:0007669"/>
    <property type="project" value="TreeGrafter"/>
</dbReference>
<keyword evidence="3" id="KW-0067">ATP-binding</keyword>
<dbReference type="GO" id="GO:0016887">
    <property type="term" value="F:ATP hydrolysis activity"/>
    <property type="evidence" value="ECO:0007669"/>
    <property type="project" value="TreeGrafter"/>
</dbReference>
<comment type="caution">
    <text evidence="5">The sequence shown here is derived from an EMBL/GenBank/DDBJ whole genome shotgun (WGS) entry which is preliminary data.</text>
</comment>
<gene>
    <name evidence="5" type="ORF">US42_C0007G0063</name>
</gene>
<feature type="domain" description="AAA+ ATPase" evidence="4">
    <location>
        <begin position="305"/>
        <end position="428"/>
    </location>
</feature>
<dbReference type="SUPFAM" id="SSF160246">
    <property type="entry name" value="EspE N-terminal domain-like"/>
    <property type="match status" value="1"/>
</dbReference>
<dbReference type="Gene3D" id="3.40.50.300">
    <property type="entry name" value="P-loop containing nucleotide triphosphate hydrolases"/>
    <property type="match status" value="1"/>
</dbReference>
<dbReference type="CDD" id="cd01129">
    <property type="entry name" value="PulE-GspE-like"/>
    <property type="match status" value="1"/>
</dbReference>
<dbReference type="Gene3D" id="3.30.450.90">
    <property type="match status" value="1"/>
</dbReference>
<name>A0A0G0GCI7_9BACT</name>
<dbReference type="Proteomes" id="UP000034849">
    <property type="component" value="Unassembled WGS sequence"/>
</dbReference>
<dbReference type="InterPro" id="IPR001482">
    <property type="entry name" value="T2SS/T4SS_dom"/>
</dbReference>
<dbReference type="EMBL" id="LBSX01000007">
    <property type="protein sequence ID" value="KKQ27672.1"/>
    <property type="molecule type" value="Genomic_DNA"/>
</dbReference>